<dbReference type="Pfam" id="PF10510">
    <property type="entry name" value="PIG-S"/>
    <property type="match status" value="1"/>
</dbReference>
<evidence type="ECO:0000313" key="12">
    <source>
        <dbReference type="Proteomes" id="UP001497512"/>
    </source>
</evidence>
<evidence type="ECO:0000256" key="8">
    <source>
        <dbReference type="ARBA" id="ARBA00023136"/>
    </source>
</evidence>
<evidence type="ECO:0000256" key="7">
    <source>
        <dbReference type="ARBA" id="ARBA00022989"/>
    </source>
</evidence>
<dbReference type="InterPro" id="IPR019540">
    <property type="entry name" value="PtdIno-glycan_biosynth_class_S"/>
</dbReference>
<evidence type="ECO:0000256" key="2">
    <source>
        <dbReference type="ARBA" id="ARBA00004687"/>
    </source>
</evidence>
<organism evidence="11 12">
    <name type="scientific">Sphagnum troendelagicum</name>
    <dbReference type="NCBI Taxonomy" id="128251"/>
    <lineage>
        <taxon>Eukaryota</taxon>
        <taxon>Viridiplantae</taxon>
        <taxon>Streptophyta</taxon>
        <taxon>Embryophyta</taxon>
        <taxon>Bryophyta</taxon>
        <taxon>Sphagnophytina</taxon>
        <taxon>Sphagnopsida</taxon>
        <taxon>Sphagnales</taxon>
        <taxon>Sphagnaceae</taxon>
        <taxon>Sphagnum</taxon>
    </lineage>
</organism>
<evidence type="ECO:0000256" key="4">
    <source>
        <dbReference type="ARBA" id="ARBA00022502"/>
    </source>
</evidence>
<keyword evidence="5 10" id="KW-0812">Transmembrane</keyword>
<keyword evidence="6" id="KW-0256">Endoplasmic reticulum</keyword>
<evidence type="ECO:0000313" key="11">
    <source>
        <dbReference type="EMBL" id="CAK9206479.1"/>
    </source>
</evidence>
<dbReference type="EMBL" id="OZ019907">
    <property type="protein sequence ID" value="CAK9206479.1"/>
    <property type="molecule type" value="Genomic_DNA"/>
</dbReference>
<feature type="transmembrane region" description="Helical" evidence="10">
    <location>
        <begin position="19"/>
        <end position="37"/>
    </location>
</feature>
<evidence type="ECO:0000256" key="3">
    <source>
        <dbReference type="ARBA" id="ARBA00005316"/>
    </source>
</evidence>
<evidence type="ECO:0000256" key="5">
    <source>
        <dbReference type="ARBA" id="ARBA00022692"/>
    </source>
</evidence>
<evidence type="ECO:0000256" key="1">
    <source>
        <dbReference type="ARBA" id="ARBA00004477"/>
    </source>
</evidence>
<dbReference type="Proteomes" id="UP001497512">
    <property type="component" value="Chromosome 15"/>
</dbReference>
<accession>A0ABP0TWQ7</accession>
<protein>
    <recommendedName>
        <fullName evidence="13">GPI transamidase component PIG-S</fullName>
    </recommendedName>
</protein>
<reference evidence="11" key="1">
    <citation type="submission" date="2024-02" db="EMBL/GenBank/DDBJ databases">
        <authorList>
            <consortium name="ELIXIR-Norway"/>
            <consortium name="Elixir Norway"/>
        </authorList>
    </citation>
    <scope>NUCLEOTIDE SEQUENCE</scope>
</reference>
<keyword evidence="9" id="KW-0325">Glycoprotein</keyword>
<dbReference type="PANTHER" id="PTHR21072">
    <property type="entry name" value="GPI TRANSAMIDASE COMPONENT PIG-S"/>
    <property type="match status" value="1"/>
</dbReference>
<keyword evidence="7 10" id="KW-1133">Transmembrane helix</keyword>
<name>A0ABP0TWQ7_9BRYO</name>
<evidence type="ECO:0000256" key="10">
    <source>
        <dbReference type="SAM" id="Phobius"/>
    </source>
</evidence>
<keyword evidence="4" id="KW-0337">GPI-anchor biosynthesis</keyword>
<comment type="subcellular location">
    <subcellularLocation>
        <location evidence="1">Endoplasmic reticulum membrane</location>
        <topology evidence="1">Multi-pass membrane protein</topology>
    </subcellularLocation>
</comment>
<proteinExistence type="inferred from homology"/>
<keyword evidence="12" id="KW-1185">Reference proteome</keyword>
<evidence type="ECO:0000256" key="6">
    <source>
        <dbReference type="ARBA" id="ARBA00022824"/>
    </source>
</evidence>
<dbReference type="PANTHER" id="PTHR21072:SF13">
    <property type="entry name" value="GPI TRANSAMIDASE COMPONENT PIG-S"/>
    <property type="match status" value="1"/>
</dbReference>
<gene>
    <name evidence="11" type="ORF">CSSPTR1EN2_LOCUS8369</name>
</gene>
<comment type="pathway">
    <text evidence="2">Glycolipid biosynthesis; glycosylphosphatidylinositol-anchor biosynthesis.</text>
</comment>
<sequence length="644" mass="71045">MEVVVGRSTRSTPPGRKRLLITLSVVLSFLLGTPLWWKSTEVYRSPLPFAAIETHANQVASLALALPCDLHVIFVALPIPPKEEDQQHLQVVVDQIQQQISIILAHKEQFNSSESCASGFQVHVTLDAENVCLRSRSAAGDQQNNKVAKFWPCGLATVDSDLQELLLESSSDDDNLLDEFFWSFSKGEYLATGGCYTVVLFDEDLLNIFSNEKLGEATVVEVGNQVNPISKEGKGKRRRRVVGKYRHAWMLGPELGILSFGRDAASDIADLAVMYFSHGGRLSGKDVVVEDKEESMPLSADGKAILSFSLLNAEPSDWIFDWAFEEVEQRFLQPLVEALWPFAHLFVESQVLYYTPKAVQSHWDAALQSHVVPFKQLPFFVNANEWHLDSSSAAAGRSKLLHFAIYVPAAKECPLHLQLSTGRISQTNGFTSPGWGGIIVWNPPGCLGSSTDNSTGHQLSTKELEPLIGVVVAQLRTLFGLPPTVLDDSKTDTFGVPATARGFADWEVDVLLRRRAVMDVHASASTLASLSRLVSSLPNMVIMDEIGDQVTSSLTAAKAAREHAISGAYHATADAARKARGLAEAAFFQPSIMSLLYFPAEHQLAIYTPFFVPVLLHMLVAVIKESSRYRRERRSYLRGLQNQD</sequence>
<evidence type="ECO:0000256" key="9">
    <source>
        <dbReference type="ARBA" id="ARBA00023180"/>
    </source>
</evidence>
<feature type="transmembrane region" description="Helical" evidence="10">
    <location>
        <begin position="604"/>
        <end position="623"/>
    </location>
</feature>
<keyword evidence="8 10" id="KW-0472">Membrane</keyword>
<evidence type="ECO:0008006" key="13">
    <source>
        <dbReference type="Google" id="ProtNLM"/>
    </source>
</evidence>
<comment type="similarity">
    <text evidence="3">Belongs to the PIGS family.</text>
</comment>